<dbReference type="InterPro" id="IPR007867">
    <property type="entry name" value="GMC_OxRtase_C"/>
</dbReference>
<keyword evidence="10" id="KW-1185">Reference proteome</keyword>
<gene>
    <name evidence="9" type="ORF">CEUTPL_LOCUS5712</name>
</gene>
<keyword evidence="7" id="KW-0472">Membrane</keyword>
<dbReference type="SUPFAM" id="SSF51905">
    <property type="entry name" value="FAD/NAD(P)-binding domain"/>
    <property type="match status" value="1"/>
</dbReference>
<keyword evidence="7" id="KW-1133">Transmembrane helix</keyword>
<dbReference type="Pfam" id="PF00732">
    <property type="entry name" value="GMC_oxred_N"/>
    <property type="match status" value="1"/>
</dbReference>
<evidence type="ECO:0000256" key="2">
    <source>
        <dbReference type="ARBA" id="ARBA00010790"/>
    </source>
</evidence>
<evidence type="ECO:0000256" key="1">
    <source>
        <dbReference type="ARBA" id="ARBA00001974"/>
    </source>
</evidence>
<feature type="binding site" evidence="5">
    <location>
        <position position="550"/>
    </location>
    <ligand>
        <name>FAD</name>
        <dbReference type="ChEBI" id="CHEBI:57692"/>
    </ligand>
</feature>
<dbReference type="PROSITE" id="PS00623">
    <property type="entry name" value="GMC_OXRED_1"/>
    <property type="match status" value="1"/>
</dbReference>
<evidence type="ECO:0000256" key="5">
    <source>
        <dbReference type="PIRSR" id="PIRSR000137-2"/>
    </source>
</evidence>
<dbReference type="EMBL" id="OU892278">
    <property type="protein sequence ID" value="CAG9765096.1"/>
    <property type="molecule type" value="Genomic_DNA"/>
</dbReference>
<dbReference type="InterPro" id="IPR036188">
    <property type="entry name" value="FAD/NAD-bd_sf"/>
</dbReference>
<organism evidence="9 10">
    <name type="scientific">Ceutorhynchus assimilis</name>
    <name type="common">cabbage seed weevil</name>
    <dbReference type="NCBI Taxonomy" id="467358"/>
    <lineage>
        <taxon>Eukaryota</taxon>
        <taxon>Metazoa</taxon>
        <taxon>Ecdysozoa</taxon>
        <taxon>Arthropoda</taxon>
        <taxon>Hexapoda</taxon>
        <taxon>Insecta</taxon>
        <taxon>Pterygota</taxon>
        <taxon>Neoptera</taxon>
        <taxon>Endopterygota</taxon>
        <taxon>Coleoptera</taxon>
        <taxon>Polyphaga</taxon>
        <taxon>Cucujiformia</taxon>
        <taxon>Curculionidae</taxon>
        <taxon>Ceutorhynchinae</taxon>
        <taxon>Ceutorhynchus</taxon>
    </lineage>
</organism>
<feature type="binding site" evidence="5">
    <location>
        <position position="244"/>
    </location>
    <ligand>
        <name>FAD</name>
        <dbReference type="ChEBI" id="CHEBI:57692"/>
    </ligand>
</feature>
<dbReference type="PANTHER" id="PTHR11552:SF147">
    <property type="entry name" value="CHOLINE DEHYDROGENASE, MITOCHONDRIAL"/>
    <property type="match status" value="1"/>
</dbReference>
<evidence type="ECO:0000313" key="9">
    <source>
        <dbReference type="EMBL" id="CAG9765096.1"/>
    </source>
</evidence>
<proteinExistence type="inferred from homology"/>
<dbReference type="Proteomes" id="UP001152799">
    <property type="component" value="Chromosome 2"/>
</dbReference>
<keyword evidence="4 5" id="KW-0274">FAD</keyword>
<accession>A0A9N9MKW5</accession>
<dbReference type="Gene3D" id="3.30.560.10">
    <property type="entry name" value="Glucose Oxidase, domain 3"/>
    <property type="match status" value="1"/>
</dbReference>
<evidence type="ECO:0000259" key="8">
    <source>
        <dbReference type="PROSITE" id="PS00623"/>
    </source>
</evidence>
<sequence>MIFGRTFIIFIYFLFVLFFGLILRFSHIFSDFCETFHPPDNKQTYDYIIVGGGSAGSILANKLSRNGIDKVLVLEAGKNTIDLLSIPSISLLLQNSPYDWKYATVPQKNSCLGLNQNVSLWPMGKLLGGTSMLNNMLYVRGHKEDFNEWFKDKEDYYYSDVINYFKQIEDLLDVSDLAFSTELSDIVFNAAENLGYSILHCNYDSKLGFNKPKATLNKGKRWTSADSLKQLHRNNLVIRTSCLVEKILFRSNFEAYGVKFKFLNKNYEAFAQKAVILSAGVIGSPKILMLSGIGEKTHLEKLGIEPIVDLPVGNNLQDHLTTGLDLVLLDHSLNIGIEQMLSPFALLEYFLKGSGPLTTTGCEVMAFLNTTKTHTKPDIQFMIMPLGIKEDNGYYLRTLMGISDNVWSNYFAKIPHKSLTILPVLLHPKSRGTVRLASKNPLDQPLIDPQYLSDPRDVAVLIEGIELIKKLISTKEFKSFGAEFNQVIFPGCSNYIFDTKDYWECYIRHLTITAYHPIGTCRMGKTEDPTTVVDFNFQVKGTNKLYVVDGSVIPSLTSGNINGPILMLAGMAADALSKINYLSTKTCDFMDVFLRENICCV</sequence>
<feature type="domain" description="Glucose-methanol-choline oxidoreductase N-terminal" evidence="8">
    <location>
        <begin position="124"/>
        <end position="147"/>
    </location>
</feature>
<dbReference type="AlphaFoldDB" id="A0A9N9MKW5"/>
<comment type="cofactor">
    <cofactor evidence="1 5">
        <name>FAD</name>
        <dbReference type="ChEBI" id="CHEBI:57692"/>
    </cofactor>
</comment>
<evidence type="ECO:0000256" key="7">
    <source>
        <dbReference type="SAM" id="Phobius"/>
    </source>
</evidence>
<feature type="transmembrane region" description="Helical" evidence="7">
    <location>
        <begin position="7"/>
        <end position="29"/>
    </location>
</feature>
<dbReference type="PANTHER" id="PTHR11552">
    <property type="entry name" value="GLUCOSE-METHANOL-CHOLINE GMC OXIDOREDUCTASE"/>
    <property type="match status" value="1"/>
</dbReference>
<name>A0A9N9MKW5_9CUCU</name>
<keyword evidence="3 6" id="KW-0285">Flavoprotein</keyword>
<dbReference type="Gene3D" id="3.50.50.60">
    <property type="entry name" value="FAD/NAD(P)-binding domain"/>
    <property type="match status" value="1"/>
</dbReference>
<dbReference type="PIRSF" id="PIRSF000137">
    <property type="entry name" value="Alcohol_oxidase"/>
    <property type="match status" value="1"/>
</dbReference>
<dbReference type="GO" id="GO:0050660">
    <property type="term" value="F:flavin adenine dinucleotide binding"/>
    <property type="evidence" value="ECO:0007669"/>
    <property type="project" value="InterPro"/>
</dbReference>
<evidence type="ECO:0000313" key="10">
    <source>
        <dbReference type="Proteomes" id="UP001152799"/>
    </source>
</evidence>
<comment type="similarity">
    <text evidence="2 6">Belongs to the GMC oxidoreductase family.</text>
</comment>
<dbReference type="SUPFAM" id="SSF54373">
    <property type="entry name" value="FAD-linked reductases, C-terminal domain"/>
    <property type="match status" value="1"/>
</dbReference>
<feature type="binding site" evidence="5">
    <location>
        <position position="130"/>
    </location>
    <ligand>
        <name>FAD</name>
        <dbReference type="ChEBI" id="CHEBI:57692"/>
    </ligand>
</feature>
<evidence type="ECO:0000256" key="3">
    <source>
        <dbReference type="ARBA" id="ARBA00022630"/>
    </source>
</evidence>
<keyword evidence="7" id="KW-0812">Transmembrane</keyword>
<dbReference type="GO" id="GO:0016614">
    <property type="term" value="F:oxidoreductase activity, acting on CH-OH group of donors"/>
    <property type="evidence" value="ECO:0007669"/>
    <property type="project" value="InterPro"/>
</dbReference>
<evidence type="ECO:0000256" key="4">
    <source>
        <dbReference type="ARBA" id="ARBA00022827"/>
    </source>
</evidence>
<evidence type="ECO:0000256" key="6">
    <source>
        <dbReference type="RuleBase" id="RU003968"/>
    </source>
</evidence>
<dbReference type="InterPro" id="IPR012132">
    <property type="entry name" value="GMC_OxRdtase"/>
</dbReference>
<dbReference type="OrthoDB" id="5428259at2759"/>
<dbReference type="Pfam" id="PF05199">
    <property type="entry name" value="GMC_oxred_C"/>
    <property type="match status" value="1"/>
</dbReference>
<dbReference type="InterPro" id="IPR000172">
    <property type="entry name" value="GMC_OxRdtase_N"/>
</dbReference>
<reference evidence="9" key="1">
    <citation type="submission" date="2022-01" db="EMBL/GenBank/DDBJ databases">
        <authorList>
            <person name="King R."/>
        </authorList>
    </citation>
    <scope>NUCLEOTIDE SEQUENCE</scope>
</reference>
<protein>
    <recommendedName>
        <fullName evidence="8">Glucose-methanol-choline oxidoreductase N-terminal domain-containing protein</fullName>
    </recommendedName>
</protein>